<evidence type="ECO:0000256" key="2">
    <source>
        <dbReference type="ARBA" id="ARBA00022448"/>
    </source>
</evidence>
<evidence type="ECO:0000256" key="9">
    <source>
        <dbReference type="RuleBase" id="RU363032"/>
    </source>
</evidence>
<organism evidence="11 13">
    <name type="scientific">Aliidiomarina maris</name>
    <dbReference type="NCBI Taxonomy" id="531312"/>
    <lineage>
        <taxon>Bacteria</taxon>
        <taxon>Pseudomonadati</taxon>
        <taxon>Pseudomonadota</taxon>
        <taxon>Gammaproteobacteria</taxon>
        <taxon>Alteromonadales</taxon>
        <taxon>Idiomarinaceae</taxon>
        <taxon>Aliidiomarina</taxon>
    </lineage>
</organism>
<dbReference type="Pfam" id="PF00528">
    <property type="entry name" value="BPD_transp_1"/>
    <property type="match status" value="1"/>
</dbReference>
<name>A0A327X5V7_9GAMM</name>
<reference evidence="11 13" key="2">
    <citation type="submission" date="2018-06" db="EMBL/GenBank/DDBJ databases">
        <title>Genomic Encyclopedia of Type Strains, Phase III (KMG-III): the genomes of soil and plant-associated and newly described type strains.</title>
        <authorList>
            <person name="Whitman W."/>
        </authorList>
    </citation>
    <scope>NUCLEOTIDE SEQUENCE [LARGE SCALE GENOMIC DNA]</scope>
    <source>
        <strain evidence="11 13">CGMCC 1.15366</strain>
    </source>
</reference>
<comment type="subcellular location">
    <subcellularLocation>
        <location evidence="1">Cell inner membrane</location>
        <topology evidence="1">Multi-pass membrane protein</topology>
    </subcellularLocation>
    <subcellularLocation>
        <location evidence="9">Cell membrane</location>
        <topology evidence="9">Multi-pass membrane protein</topology>
    </subcellularLocation>
</comment>
<feature type="transmembrane region" description="Helical" evidence="9">
    <location>
        <begin position="102"/>
        <end position="126"/>
    </location>
</feature>
<feature type="domain" description="ABC transmembrane type-1" evidence="10">
    <location>
        <begin position="96"/>
        <end position="324"/>
    </location>
</feature>
<dbReference type="EMBL" id="PIPK01000001">
    <property type="protein sequence ID" value="RUO28291.1"/>
    <property type="molecule type" value="Genomic_DNA"/>
</dbReference>
<dbReference type="PROSITE" id="PS50928">
    <property type="entry name" value="ABC_TM1"/>
    <property type="match status" value="1"/>
</dbReference>
<dbReference type="RefSeq" id="WP_111567947.1">
    <property type="nucleotide sequence ID" value="NZ_PIPK01000001.1"/>
</dbReference>
<keyword evidence="4" id="KW-0997">Cell inner membrane</keyword>
<feature type="transmembrane region" description="Helical" evidence="9">
    <location>
        <begin position="205"/>
        <end position="224"/>
    </location>
</feature>
<dbReference type="GO" id="GO:0071916">
    <property type="term" value="F:dipeptide transmembrane transporter activity"/>
    <property type="evidence" value="ECO:0007669"/>
    <property type="project" value="TreeGrafter"/>
</dbReference>
<keyword evidence="2 9" id="KW-0813">Transport</keyword>
<keyword evidence="6 9" id="KW-1133">Transmembrane helix</keyword>
<dbReference type="OrthoDB" id="9805855at2"/>
<gene>
    <name evidence="11" type="ORF">B0I24_10177</name>
    <name evidence="12" type="ORF">CWE07_00360</name>
</gene>
<evidence type="ECO:0000313" key="13">
    <source>
        <dbReference type="Proteomes" id="UP000249203"/>
    </source>
</evidence>
<dbReference type="InterPro" id="IPR035906">
    <property type="entry name" value="MetI-like_sf"/>
</dbReference>
<feature type="transmembrane region" description="Helical" evidence="9">
    <location>
        <begin position="267"/>
        <end position="288"/>
    </location>
</feature>
<evidence type="ECO:0000259" key="10">
    <source>
        <dbReference type="PROSITE" id="PS50928"/>
    </source>
</evidence>
<evidence type="ECO:0000313" key="14">
    <source>
        <dbReference type="Proteomes" id="UP000287865"/>
    </source>
</evidence>
<evidence type="ECO:0000256" key="1">
    <source>
        <dbReference type="ARBA" id="ARBA00004429"/>
    </source>
</evidence>
<dbReference type="AlphaFoldDB" id="A0A327X5V7"/>
<accession>A0A327X5V7</accession>
<keyword evidence="3" id="KW-1003">Cell membrane</keyword>
<comment type="caution">
    <text evidence="11">The sequence shown here is derived from an EMBL/GenBank/DDBJ whole genome shotgun (WGS) entry which is preliminary data.</text>
</comment>
<dbReference type="Proteomes" id="UP000287865">
    <property type="component" value="Unassembled WGS sequence"/>
</dbReference>
<keyword evidence="7 9" id="KW-0472">Membrane</keyword>
<evidence type="ECO:0000256" key="8">
    <source>
        <dbReference type="ARBA" id="ARBA00024202"/>
    </source>
</evidence>
<dbReference type="InterPro" id="IPR000515">
    <property type="entry name" value="MetI-like"/>
</dbReference>
<dbReference type="SUPFAM" id="SSF161098">
    <property type="entry name" value="MetI-like"/>
    <property type="match status" value="1"/>
</dbReference>
<dbReference type="Proteomes" id="UP000249203">
    <property type="component" value="Unassembled WGS sequence"/>
</dbReference>
<comment type="similarity">
    <text evidence="8">Belongs to the binding-protein-dependent transport system permease family. OppBC subfamily.</text>
</comment>
<evidence type="ECO:0000256" key="6">
    <source>
        <dbReference type="ARBA" id="ARBA00022989"/>
    </source>
</evidence>
<dbReference type="Pfam" id="PF19300">
    <property type="entry name" value="BPD_transp_1_N"/>
    <property type="match status" value="1"/>
</dbReference>
<feature type="transmembrane region" description="Helical" evidence="9">
    <location>
        <begin position="138"/>
        <end position="163"/>
    </location>
</feature>
<evidence type="ECO:0000256" key="4">
    <source>
        <dbReference type="ARBA" id="ARBA00022519"/>
    </source>
</evidence>
<evidence type="ECO:0000256" key="3">
    <source>
        <dbReference type="ARBA" id="ARBA00022475"/>
    </source>
</evidence>
<evidence type="ECO:0000313" key="11">
    <source>
        <dbReference type="EMBL" id="RAK01454.1"/>
    </source>
</evidence>
<keyword evidence="14" id="KW-1185">Reference proteome</keyword>
<proteinExistence type="inferred from homology"/>
<evidence type="ECO:0000256" key="5">
    <source>
        <dbReference type="ARBA" id="ARBA00022692"/>
    </source>
</evidence>
<dbReference type="CDD" id="cd06261">
    <property type="entry name" value="TM_PBP2"/>
    <property type="match status" value="1"/>
</dbReference>
<dbReference type="Gene3D" id="1.10.3720.10">
    <property type="entry name" value="MetI-like"/>
    <property type="match status" value="1"/>
</dbReference>
<dbReference type="EMBL" id="QLMD01000001">
    <property type="protein sequence ID" value="RAK01454.1"/>
    <property type="molecule type" value="Genomic_DNA"/>
</dbReference>
<dbReference type="InterPro" id="IPR045621">
    <property type="entry name" value="BPD_transp_1_N"/>
</dbReference>
<feature type="transmembrane region" description="Helical" evidence="9">
    <location>
        <begin position="308"/>
        <end position="327"/>
    </location>
</feature>
<evidence type="ECO:0000313" key="12">
    <source>
        <dbReference type="EMBL" id="RUO28291.1"/>
    </source>
</evidence>
<keyword evidence="5 9" id="KW-0812">Transmembrane</keyword>
<evidence type="ECO:0000256" key="7">
    <source>
        <dbReference type="ARBA" id="ARBA00023136"/>
    </source>
</evidence>
<protein>
    <submittedName>
        <fullName evidence="12">ABC transporter permease</fullName>
    </submittedName>
    <submittedName>
        <fullName evidence="11">Cationic peptide transport system permease protein</fullName>
    </submittedName>
</protein>
<dbReference type="PANTHER" id="PTHR43163">
    <property type="entry name" value="DIPEPTIDE TRANSPORT SYSTEM PERMEASE PROTEIN DPPB-RELATED"/>
    <property type="match status" value="1"/>
</dbReference>
<dbReference type="GO" id="GO:0005886">
    <property type="term" value="C:plasma membrane"/>
    <property type="evidence" value="ECO:0007669"/>
    <property type="project" value="UniProtKB-SubCell"/>
</dbReference>
<dbReference type="PANTHER" id="PTHR43163:SF4">
    <property type="entry name" value="PUTRESCINE EXPORT SYSTEM PERMEASE PROTEIN SAPB"/>
    <property type="match status" value="1"/>
</dbReference>
<sequence length="343" mass="38209">MTRYLLRQLSLLVVTLFLLTLLSFSLGYWFPGDALANLTGIQTLDSALYQQVVASRAFDSHILAQYFTYLAHLFQGDWGVSLQDGTPVWEEVKVRFPATMELVVLASLLALILGIPAGVIAAMNLGRWPDRLLMGLSLSGYSIPVFWLAQLMILLFAVNLPWFPIAGQINPLYDVTPVTGSVLIDILVSEQGPKADMLANALRHLILPVVVLAVMPATLLARLTRASMHEVLRRNYIKSARAKGLSGSQVLLKHALPNTMQGVNRDLGLMFSFLITNAMITEVIFSWPGLGSWLIRSIYERDYPVMQAGLLTLAALILLVNVVLNIVHAWRYPQIRQELYVKR</sequence>
<reference evidence="12 14" key="1">
    <citation type="journal article" date="2018" name="Front. Microbiol.">
        <title>Genome-Based Analysis Reveals the Taxonomy and Diversity of the Family Idiomarinaceae.</title>
        <authorList>
            <person name="Liu Y."/>
            <person name="Lai Q."/>
            <person name="Shao Z."/>
        </authorList>
    </citation>
    <scope>NUCLEOTIDE SEQUENCE [LARGE SCALE GENOMIC DNA]</scope>
    <source>
        <strain evidence="12 14">CF12-14</strain>
    </source>
</reference>